<dbReference type="AlphaFoldDB" id="A0A8T0SWI8"/>
<evidence type="ECO:0000313" key="2">
    <source>
        <dbReference type="Proteomes" id="UP000823388"/>
    </source>
</evidence>
<proteinExistence type="predicted"/>
<dbReference type="PANTHER" id="PTHR46238:SF11">
    <property type="entry name" value="AGAMOUS-LIKE MADS-BOX PROTEIN AGL16"/>
    <property type="match status" value="1"/>
</dbReference>
<dbReference type="EMBL" id="CM029044">
    <property type="protein sequence ID" value="KAG2603932.1"/>
    <property type="molecule type" value="Genomic_DNA"/>
</dbReference>
<comment type="caution">
    <text evidence="1">The sequence shown here is derived from an EMBL/GenBank/DDBJ whole genome shotgun (WGS) entry which is preliminary data.</text>
</comment>
<evidence type="ECO:0000313" key="1">
    <source>
        <dbReference type="EMBL" id="KAG2603932.1"/>
    </source>
</evidence>
<dbReference type="Proteomes" id="UP000823388">
    <property type="component" value="Chromosome 4N"/>
</dbReference>
<protein>
    <submittedName>
        <fullName evidence="1">Uncharacterized protein</fullName>
    </submittedName>
</protein>
<reference evidence="1" key="1">
    <citation type="submission" date="2020-05" db="EMBL/GenBank/DDBJ databases">
        <title>WGS assembly of Panicum virgatum.</title>
        <authorList>
            <person name="Lovell J.T."/>
            <person name="Jenkins J."/>
            <person name="Shu S."/>
            <person name="Juenger T.E."/>
            <person name="Schmutz J."/>
        </authorList>
    </citation>
    <scope>NUCLEOTIDE SEQUENCE</scope>
    <source>
        <strain evidence="1">AP13</strain>
    </source>
</reference>
<dbReference type="PANTHER" id="PTHR46238">
    <property type="entry name" value="REVERSE TRANSCRIPTASE DOMAIN-CONTAINING PROTEIN"/>
    <property type="match status" value="1"/>
</dbReference>
<gene>
    <name evidence="1" type="ORF">PVAP13_4NG020381</name>
</gene>
<accession>A0A8T0SWI8</accession>
<sequence length="110" mass="13041">MLQRDGDIDEDVSHRIKAGWMKWRQASGVLCDKKVPQKLKGKFYRTAIRPAMLYGAECWPTKRRHVQQLSVAEMRMLRWICGHTRMDRVRNDDIRDRLGIAPIEEKLIQH</sequence>
<organism evidence="1 2">
    <name type="scientific">Panicum virgatum</name>
    <name type="common">Blackwell switchgrass</name>
    <dbReference type="NCBI Taxonomy" id="38727"/>
    <lineage>
        <taxon>Eukaryota</taxon>
        <taxon>Viridiplantae</taxon>
        <taxon>Streptophyta</taxon>
        <taxon>Embryophyta</taxon>
        <taxon>Tracheophyta</taxon>
        <taxon>Spermatophyta</taxon>
        <taxon>Magnoliopsida</taxon>
        <taxon>Liliopsida</taxon>
        <taxon>Poales</taxon>
        <taxon>Poaceae</taxon>
        <taxon>PACMAD clade</taxon>
        <taxon>Panicoideae</taxon>
        <taxon>Panicodae</taxon>
        <taxon>Paniceae</taxon>
        <taxon>Panicinae</taxon>
        <taxon>Panicum</taxon>
        <taxon>Panicum sect. Hiantes</taxon>
    </lineage>
</organism>
<keyword evidence="2" id="KW-1185">Reference proteome</keyword>
<name>A0A8T0SWI8_PANVG</name>